<dbReference type="EMBL" id="BAAANN010000028">
    <property type="protein sequence ID" value="GAA1976852.1"/>
    <property type="molecule type" value="Genomic_DNA"/>
</dbReference>
<organism evidence="2 3">
    <name type="scientific">Amycolatopsis minnesotensis</name>
    <dbReference type="NCBI Taxonomy" id="337894"/>
    <lineage>
        <taxon>Bacteria</taxon>
        <taxon>Bacillati</taxon>
        <taxon>Actinomycetota</taxon>
        <taxon>Actinomycetes</taxon>
        <taxon>Pseudonocardiales</taxon>
        <taxon>Pseudonocardiaceae</taxon>
        <taxon>Amycolatopsis</taxon>
    </lineage>
</organism>
<feature type="region of interest" description="Disordered" evidence="1">
    <location>
        <begin position="50"/>
        <end position="69"/>
    </location>
</feature>
<gene>
    <name evidence="2" type="ORF">GCM10009754_60750</name>
</gene>
<evidence type="ECO:0000256" key="1">
    <source>
        <dbReference type="SAM" id="MobiDB-lite"/>
    </source>
</evidence>
<comment type="caution">
    <text evidence="2">The sequence shown here is derived from an EMBL/GenBank/DDBJ whole genome shotgun (WGS) entry which is preliminary data.</text>
</comment>
<dbReference type="Proteomes" id="UP001501116">
    <property type="component" value="Unassembled WGS sequence"/>
</dbReference>
<sequence>MDFSRSPAGWLDEGTSHPAGLFADLGVTSGRIRLRGTFALCGNGNGAHIVPNGPRESHELDRSFAKGSP</sequence>
<accession>A0ABP5DAS8</accession>
<feature type="compositionally biased region" description="Basic and acidic residues" evidence="1">
    <location>
        <begin position="55"/>
        <end position="69"/>
    </location>
</feature>
<evidence type="ECO:0000313" key="2">
    <source>
        <dbReference type="EMBL" id="GAA1976852.1"/>
    </source>
</evidence>
<evidence type="ECO:0000313" key="3">
    <source>
        <dbReference type="Proteomes" id="UP001501116"/>
    </source>
</evidence>
<protein>
    <submittedName>
        <fullName evidence="2">Uncharacterized protein</fullName>
    </submittedName>
</protein>
<keyword evidence="3" id="KW-1185">Reference proteome</keyword>
<proteinExistence type="predicted"/>
<reference evidence="3" key="1">
    <citation type="journal article" date="2019" name="Int. J. Syst. Evol. Microbiol.">
        <title>The Global Catalogue of Microorganisms (GCM) 10K type strain sequencing project: providing services to taxonomists for standard genome sequencing and annotation.</title>
        <authorList>
            <consortium name="The Broad Institute Genomics Platform"/>
            <consortium name="The Broad Institute Genome Sequencing Center for Infectious Disease"/>
            <person name="Wu L."/>
            <person name="Ma J."/>
        </authorList>
    </citation>
    <scope>NUCLEOTIDE SEQUENCE [LARGE SCALE GENOMIC DNA]</scope>
    <source>
        <strain evidence="3">JCM 14545</strain>
    </source>
</reference>
<name>A0ABP5DAS8_9PSEU</name>